<name>A0ABS6J8Z6_9RHOB</name>
<dbReference type="Proteomes" id="UP000731907">
    <property type="component" value="Unassembled WGS sequence"/>
</dbReference>
<dbReference type="InterPro" id="IPR002104">
    <property type="entry name" value="Integrase_catalytic"/>
</dbReference>
<evidence type="ECO:0000313" key="2">
    <source>
        <dbReference type="EMBL" id="MBU9700030.1"/>
    </source>
</evidence>
<organism evidence="2 3">
    <name type="scientific">Paragemmobacter amnigenus</name>
    <dbReference type="NCBI Taxonomy" id="2852097"/>
    <lineage>
        <taxon>Bacteria</taxon>
        <taxon>Pseudomonadati</taxon>
        <taxon>Pseudomonadota</taxon>
        <taxon>Alphaproteobacteria</taxon>
        <taxon>Rhodobacterales</taxon>
        <taxon>Paracoccaceae</taxon>
        <taxon>Paragemmobacter</taxon>
    </lineage>
</organism>
<accession>A0ABS6J8Z6</accession>
<comment type="caution">
    <text evidence="2">The sequence shown here is derived from an EMBL/GenBank/DDBJ whole genome shotgun (WGS) entry which is preliminary data.</text>
</comment>
<gene>
    <name evidence="2" type="ORF">GU927_019485</name>
</gene>
<dbReference type="Pfam" id="PF00589">
    <property type="entry name" value="Phage_integrase"/>
    <property type="match status" value="1"/>
</dbReference>
<reference evidence="2 3" key="1">
    <citation type="submission" date="2021-06" db="EMBL/GenBank/DDBJ databases">
        <title>Rhodobacteraceae bacterium strain HSP-20.</title>
        <authorList>
            <person name="Chen W.-M."/>
        </authorList>
    </citation>
    <scope>NUCLEOTIDE SEQUENCE [LARGE SCALE GENOMIC DNA]</scope>
    <source>
        <strain evidence="2 3">HSP-20</strain>
    </source>
</reference>
<sequence>MARLSNDGNGLRSRRDNGALQSLPDYCVTLSRSSHPDQPCPPDATDVQFGAHLMTAASKPSLELSPFIKADAMMMDKVLDQLEAVNVTPTQRRDLKSAVQSLCRLIGQDPSGVPANINWVHVRFRRVHPAQAGLSEKRLKNIRAGVIKALELCGASRARSDWLSPPSPAWADILARLPDRHDVWKLTQLAQYCSALNVSPDQVRDEHARALRDAIANETFTDRPDAKVSATVATWNRLCRTRADWPQRPLGFPYRRDRWTFPIEAFPASFQADVARWIDRLAQPDPLTGEGPAKPLRPATLKHQRFNIQQVASAIVRSGTPIEEITELACLVDLTKLKAGLRFYMSRFGGKPTESTHKLATCVKTIARYGVKVDAAHLEEIRSLCTRLANGTTVVRAKNQERLEQLDDDRNLANLLQLPSRLVQLAANKALRPQRRALLLQAALAIEILLHAPMRIGNLSRLSFERHVRRTEVKGQSCLLLSIPGEEVKNNRSLSYELTGETLRLYDLYMRDYRPWLIESPSEYVFPNRSGGPKFAANLSALIKEMIYEHTGLVVHAHLFRSIAGKIHCMIHPGDFVTLGHAIGDTLQTAMKSYAQFEQKNAVRHYQASVAAARDRLKDRAGKHG</sequence>
<feature type="domain" description="Tyr recombinase" evidence="1">
    <location>
        <begin position="440"/>
        <end position="565"/>
    </location>
</feature>
<proteinExistence type="predicted"/>
<evidence type="ECO:0000259" key="1">
    <source>
        <dbReference type="Pfam" id="PF00589"/>
    </source>
</evidence>
<dbReference type="EMBL" id="JAAATX020000017">
    <property type="protein sequence ID" value="MBU9700030.1"/>
    <property type="molecule type" value="Genomic_DNA"/>
</dbReference>
<protein>
    <recommendedName>
        <fullName evidence="1">Tyr recombinase domain-containing protein</fullName>
    </recommendedName>
</protein>
<evidence type="ECO:0000313" key="3">
    <source>
        <dbReference type="Proteomes" id="UP000731907"/>
    </source>
</evidence>
<keyword evidence="3" id="KW-1185">Reference proteome</keyword>
<dbReference type="RefSeq" id="WP_217765734.1">
    <property type="nucleotide sequence ID" value="NZ_JAAATX020000017.1"/>
</dbReference>